<accession>A0A502CR31</accession>
<reference evidence="2 3" key="1">
    <citation type="journal article" date="2019" name="Environ. Microbiol.">
        <title>Species interactions and distinct microbial communities in high Arctic permafrost affected cryosols are associated with the CH4 and CO2 gas fluxes.</title>
        <authorList>
            <person name="Altshuler I."/>
            <person name="Hamel J."/>
            <person name="Turney S."/>
            <person name="Magnuson E."/>
            <person name="Levesque R."/>
            <person name="Greer C."/>
            <person name="Whyte L.G."/>
        </authorList>
    </citation>
    <scope>NUCLEOTIDE SEQUENCE [LARGE SCALE GENOMIC DNA]</scope>
    <source>
        <strain evidence="2 3">S5.1</strain>
    </source>
</reference>
<dbReference type="PANTHER" id="PTHR36109:SF2">
    <property type="entry name" value="MEMBRANE PROTEIN"/>
    <property type="match status" value="1"/>
</dbReference>
<dbReference type="Proteomes" id="UP000318413">
    <property type="component" value="Unassembled WGS sequence"/>
</dbReference>
<dbReference type="EMBL" id="RCZK01000002">
    <property type="protein sequence ID" value="TPG14579.1"/>
    <property type="molecule type" value="Genomic_DNA"/>
</dbReference>
<dbReference type="AlphaFoldDB" id="A0A502CR31"/>
<organism evidence="2 3">
    <name type="scientific">Sphingomonas oligophenolica</name>
    <dbReference type="NCBI Taxonomy" id="301154"/>
    <lineage>
        <taxon>Bacteria</taxon>
        <taxon>Pseudomonadati</taxon>
        <taxon>Pseudomonadota</taxon>
        <taxon>Alphaproteobacteria</taxon>
        <taxon>Sphingomonadales</taxon>
        <taxon>Sphingomonadaceae</taxon>
        <taxon>Sphingomonas</taxon>
    </lineage>
</organism>
<sequence>MTQTLTGLFDHHEGAERAVRQLESIGVSHDDISIVANNAHGGHAIASDGLPAGTAAKEDAETGAGLGATVGGIGGLLAGLGLLVIPGIGPVAAAGWLGATLVGAAGGAAVGAAAGGLVGALTHAGVDENDAHVYAEGVRRGGSLVTARVEDSLVARAREVLDEQAPVDIASRRDAYEQDGWSQFDQDAPAYTHDQVVEERTRYPAR</sequence>
<evidence type="ECO:0000313" key="3">
    <source>
        <dbReference type="Proteomes" id="UP000318413"/>
    </source>
</evidence>
<gene>
    <name evidence="2" type="ORF">EAH84_04680</name>
</gene>
<protein>
    <recommendedName>
        <fullName evidence="4">DUF1269 domain-containing protein</fullName>
    </recommendedName>
</protein>
<dbReference type="OrthoDB" id="7204249at2"/>
<evidence type="ECO:0000256" key="1">
    <source>
        <dbReference type="SAM" id="MobiDB-lite"/>
    </source>
</evidence>
<comment type="caution">
    <text evidence="2">The sequence shown here is derived from an EMBL/GenBank/DDBJ whole genome shotgun (WGS) entry which is preliminary data.</text>
</comment>
<feature type="compositionally biased region" description="Basic and acidic residues" evidence="1">
    <location>
        <begin position="195"/>
        <end position="206"/>
    </location>
</feature>
<evidence type="ECO:0000313" key="2">
    <source>
        <dbReference type="EMBL" id="TPG14579.1"/>
    </source>
</evidence>
<feature type="region of interest" description="Disordered" evidence="1">
    <location>
        <begin position="178"/>
        <end position="206"/>
    </location>
</feature>
<proteinExistence type="predicted"/>
<dbReference type="InterPro" id="IPR052948">
    <property type="entry name" value="Low_temp-induced_all0457"/>
</dbReference>
<keyword evidence="3" id="KW-1185">Reference proteome</keyword>
<name>A0A502CR31_9SPHN</name>
<evidence type="ECO:0008006" key="4">
    <source>
        <dbReference type="Google" id="ProtNLM"/>
    </source>
</evidence>
<dbReference type="PANTHER" id="PTHR36109">
    <property type="entry name" value="MEMBRANE PROTEIN-RELATED"/>
    <property type="match status" value="1"/>
</dbReference>